<dbReference type="HOGENOM" id="CLU_062584_0_0_11"/>
<feature type="signal peptide" evidence="1">
    <location>
        <begin position="1"/>
        <end position="32"/>
    </location>
</feature>
<reference evidence="2 3" key="1">
    <citation type="journal article" date="2010" name="Stand. Genomic Sci.">
        <title>Complete genome sequence of Olsenella uli type strain (VPI D76D-27C).</title>
        <authorList>
            <person name="Goker M."/>
            <person name="Held B."/>
            <person name="Lucas S."/>
            <person name="Nolan M."/>
            <person name="Yasawong M."/>
            <person name="Glavina Del Rio T."/>
            <person name="Tice H."/>
            <person name="Cheng J.F."/>
            <person name="Bruce D."/>
            <person name="Detter J.C."/>
            <person name="Tapia R."/>
            <person name="Han C."/>
            <person name="Goodwin L."/>
            <person name="Pitluck S."/>
            <person name="Liolios K."/>
            <person name="Ivanova N."/>
            <person name="Mavromatis K."/>
            <person name="Mikhailova N."/>
            <person name="Pati A."/>
            <person name="Chen A."/>
            <person name="Palaniappan K."/>
            <person name="Land M."/>
            <person name="Hauser L."/>
            <person name="Chang Y.J."/>
            <person name="Jeffries C.D."/>
            <person name="Rohde M."/>
            <person name="Sikorski J."/>
            <person name="Pukall R."/>
            <person name="Woyke T."/>
            <person name="Bristow J."/>
            <person name="Eisen J.A."/>
            <person name="Markowitz V."/>
            <person name="Hugenholtz P."/>
            <person name="Kyrpides N.C."/>
            <person name="Klenk H.P."/>
            <person name="Lapidus A."/>
        </authorList>
    </citation>
    <scope>NUCLEOTIDE SEQUENCE [LARGE SCALE GENOMIC DNA]</scope>
    <source>
        <strain evidence="3">ATCC 49627 / DSM 7084 / CIP 109912 / JCM 12494 / NCIMB 702895 / VPI D76D-27C</strain>
    </source>
</reference>
<dbReference type="PANTHER" id="PTHR30024:SF46">
    <property type="entry name" value="ABC TRANSPORTER, SUBSTRATE-BINDING LIPOPROTEIN"/>
    <property type="match status" value="1"/>
</dbReference>
<evidence type="ECO:0000313" key="2">
    <source>
        <dbReference type="EMBL" id="ADK67615.1"/>
    </source>
</evidence>
<keyword evidence="3" id="KW-1185">Reference proteome</keyword>
<dbReference type="AlphaFoldDB" id="E1QZ01"/>
<dbReference type="PANTHER" id="PTHR30024">
    <property type="entry name" value="ALIPHATIC SULFONATES-BINDING PROTEIN-RELATED"/>
    <property type="match status" value="1"/>
</dbReference>
<accession>E1QZ01</accession>
<sequence>MRENRIRRLHAAAVAAVAAVLSAALVACGGQAAPSGQPADTDARQSEAVGSVDVKVASLKGPTSIGLASFMDKAASDPGSLANAYDFTVAGSADEVVPSLIQGDVDIALVPANVASVLYNKTAGGVVALDVNTLGVLSVVTADSGVVDFSALSGRTVYMTGKGATPEYVMNYLLERNGLAGQVTLEFKSEATEVVQAISQDLDAVAVLPQPYVTVACAKNPSLKATIDLNDVWDTASADGSRLVTGVTVARREFLEEHPDAVREFVERQSASVDAANADPEGTAPLVVNAGIVDSEQIAAKAIPGCHLVCLTGDDLRGALSGYLKTLFDADASSVGGSLPGDDFYYAG</sequence>
<feature type="chain" id="PRO_5003150377" evidence="1">
    <location>
        <begin position="33"/>
        <end position="348"/>
    </location>
</feature>
<dbReference type="eggNOG" id="COG0715">
    <property type="taxonomic scope" value="Bacteria"/>
</dbReference>
<dbReference type="RefSeq" id="WP_013251367.1">
    <property type="nucleotide sequence ID" value="NC_014363.1"/>
</dbReference>
<dbReference type="SUPFAM" id="SSF53850">
    <property type="entry name" value="Periplasmic binding protein-like II"/>
    <property type="match status" value="1"/>
</dbReference>
<organism evidence="2 3">
    <name type="scientific">Olsenella uli (strain ATCC 49627 / DSM 7084 / CCUG 31166 / CIP 109912 / JCM 12494 / LMG 11480 / NCIMB 702895 / VPI D76D-27C)</name>
    <name type="common">Lactobacillus uli</name>
    <dbReference type="NCBI Taxonomy" id="633147"/>
    <lineage>
        <taxon>Bacteria</taxon>
        <taxon>Bacillati</taxon>
        <taxon>Actinomycetota</taxon>
        <taxon>Coriobacteriia</taxon>
        <taxon>Coriobacteriales</taxon>
        <taxon>Atopobiaceae</taxon>
        <taxon>Olsenella</taxon>
    </lineage>
</organism>
<keyword evidence="1" id="KW-0732">Signal</keyword>
<dbReference type="GeneID" id="78511938"/>
<dbReference type="OrthoDB" id="9814375at2"/>
<dbReference type="PROSITE" id="PS51257">
    <property type="entry name" value="PROKAR_LIPOPROTEIN"/>
    <property type="match status" value="1"/>
</dbReference>
<dbReference type="EMBL" id="CP002106">
    <property type="protein sequence ID" value="ADK67615.1"/>
    <property type="molecule type" value="Genomic_DNA"/>
</dbReference>
<evidence type="ECO:0000256" key="1">
    <source>
        <dbReference type="SAM" id="SignalP"/>
    </source>
</evidence>
<dbReference type="Pfam" id="PF12974">
    <property type="entry name" value="Phosphonate-bd"/>
    <property type="match status" value="1"/>
</dbReference>
<dbReference type="Proteomes" id="UP000000333">
    <property type="component" value="Chromosome"/>
</dbReference>
<proteinExistence type="predicted"/>
<dbReference type="KEGG" id="ols:Olsu_0500"/>
<dbReference type="PIRSF" id="PIRSF027386">
    <property type="entry name" value="UCP027386_ABC_sbc_TM0202"/>
    <property type="match status" value="1"/>
</dbReference>
<dbReference type="Gene3D" id="3.40.190.10">
    <property type="entry name" value="Periplasmic binding protein-like II"/>
    <property type="match status" value="2"/>
</dbReference>
<dbReference type="InterPro" id="IPR027024">
    <property type="entry name" value="UCP027386_ABC_sbc_TM0202"/>
</dbReference>
<dbReference type="STRING" id="633147.Olsu_0500"/>
<protein>
    <submittedName>
        <fullName evidence="2">Uncharacterized protein</fullName>
    </submittedName>
</protein>
<evidence type="ECO:0000313" key="3">
    <source>
        <dbReference type="Proteomes" id="UP000000333"/>
    </source>
</evidence>
<gene>
    <name evidence="2" type="ordered locus">Olsu_0500</name>
</gene>
<name>E1QZ01_OLSUV</name>